<dbReference type="KEGG" id="nba:CUN60_10005"/>
<reference evidence="3" key="1">
    <citation type="submission" date="2017-11" db="EMBL/GenBank/DDBJ databases">
        <authorList>
            <person name="Chan K.G."/>
            <person name="Lee L.S."/>
        </authorList>
    </citation>
    <scope>NUCLEOTIDE SEQUENCE [LARGE SCALE GENOMIC DNA]</scope>
    <source>
        <strain evidence="3">DSM 100970</strain>
    </source>
</reference>
<comment type="similarity">
    <text evidence="1">Belongs to the outer membrane factor (OMF) (TC 1.B.17) family.</text>
</comment>
<evidence type="ECO:0000313" key="2">
    <source>
        <dbReference type="EMBL" id="AUR52614.1"/>
    </source>
</evidence>
<dbReference type="OrthoDB" id="9770517at2"/>
<dbReference type="SUPFAM" id="SSF56954">
    <property type="entry name" value="Outer membrane efflux proteins (OEP)"/>
    <property type="match status" value="1"/>
</dbReference>
<gene>
    <name evidence="2" type="ORF">CUN60_10005</name>
</gene>
<evidence type="ECO:0000256" key="1">
    <source>
        <dbReference type="ARBA" id="ARBA00007613"/>
    </source>
</evidence>
<accession>A0A2I7N833</accession>
<dbReference type="InterPro" id="IPR003423">
    <property type="entry name" value="OMP_efflux"/>
</dbReference>
<dbReference type="GO" id="GO:0015562">
    <property type="term" value="F:efflux transmembrane transporter activity"/>
    <property type="evidence" value="ECO:0007669"/>
    <property type="project" value="InterPro"/>
</dbReference>
<dbReference type="Gene3D" id="2.20.200.10">
    <property type="entry name" value="Outer membrane efflux proteins (OEP)"/>
    <property type="match status" value="1"/>
</dbReference>
<evidence type="ECO:0000313" key="3">
    <source>
        <dbReference type="Proteomes" id="UP000236655"/>
    </source>
</evidence>
<dbReference type="AlphaFoldDB" id="A0A2I7N833"/>
<keyword evidence="3" id="KW-1185">Reference proteome</keyword>
<protein>
    <submittedName>
        <fullName evidence="2">Transporter</fullName>
    </submittedName>
</protein>
<dbReference type="InterPro" id="IPR010131">
    <property type="entry name" value="MdtP/NodT-like"/>
</dbReference>
<dbReference type="Proteomes" id="UP000236655">
    <property type="component" value="Chromosome"/>
</dbReference>
<sequence>MQNIIILLSIIFISACSWIKSPTTPEVDAPQKFNSAGDYYSNIESLPYLAWWQQFNDPQLNKLIESGLNNNLEIKIAISNLEQAEGILKQAQLSWIPFVSIYAGYSSNPAFGNPGTFFGIWPQYVPNIFKIYKQQQQAKYNVAVNQAMVDGVRLTLISQIAASYFTLISSQEQLKLLTALDKDSQTLIDLTKSQLKIGLRDNIDLTQLTANEKLIQAQINLVNQNIVISQNSIKYLLNQNPGKINSSDNFSRIDFNKFKPGSLPAQVLQNRPDLIMAENMVKSSHEGVGVAYGNLFPTIQLDSFFGQGSFNGTVANPNQYLNMNDAYINWQINPATFGQIEAQKGAYKGTVYQYIQTVRKILKEVDNSYITNQSTSKNYENTKEAYIELNKKYNLYQGLYKSGILSYPELINNKLDLDKLALVLNQSKLQQALSLVNLYQNLAGGYKYNRETEITQDKE</sequence>
<dbReference type="PANTHER" id="PTHR30203">
    <property type="entry name" value="OUTER MEMBRANE CATION EFFLUX PROTEIN"/>
    <property type="match status" value="1"/>
</dbReference>
<dbReference type="Gene3D" id="1.20.1600.10">
    <property type="entry name" value="Outer membrane efflux proteins (OEP)"/>
    <property type="match status" value="1"/>
</dbReference>
<name>A0A2I7N833_9NEIS</name>
<dbReference type="RefSeq" id="WP_102951903.1">
    <property type="nucleotide sequence ID" value="NZ_CP024847.1"/>
</dbReference>
<proteinExistence type="inferred from homology"/>
<organism evidence="2 3">
    <name type="scientific">Aquella oligotrophica</name>
    <dbReference type="NCBI Taxonomy" id="2067065"/>
    <lineage>
        <taxon>Bacteria</taxon>
        <taxon>Pseudomonadati</taxon>
        <taxon>Pseudomonadota</taxon>
        <taxon>Betaproteobacteria</taxon>
        <taxon>Neisseriales</taxon>
        <taxon>Neisseriaceae</taxon>
        <taxon>Aquella</taxon>
    </lineage>
</organism>
<dbReference type="EMBL" id="CP024847">
    <property type="protein sequence ID" value="AUR52614.1"/>
    <property type="molecule type" value="Genomic_DNA"/>
</dbReference>
<dbReference type="Pfam" id="PF02321">
    <property type="entry name" value="OEP"/>
    <property type="match status" value="2"/>
</dbReference>